<protein>
    <submittedName>
        <fullName evidence="1">Uncharacterized protein</fullName>
    </submittedName>
</protein>
<dbReference type="AlphaFoldDB" id="A0A841YV24"/>
<proteinExistence type="predicted"/>
<dbReference type="EMBL" id="JAARQN010000002">
    <property type="protein sequence ID" value="MBC1456822.1"/>
    <property type="molecule type" value="Genomic_DNA"/>
</dbReference>
<name>A0A841YV24_9LIST</name>
<comment type="caution">
    <text evidence="1">The sequence shown here is derived from an EMBL/GenBank/DDBJ whole genome shotgun (WGS) entry which is preliminary data.</text>
</comment>
<evidence type="ECO:0000313" key="1">
    <source>
        <dbReference type="EMBL" id="MBC1456822.1"/>
    </source>
</evidence>
<sequence>MVTGTLKKNDVIVLPDKDFKNAVKLFENPVVDLNKVNEVVLRMRRAKKNKNINIH</sequence>
<reference evidence="1 2" key="1">
    <citation type="submission" date="2020-03" db="EMBL/GenBank/DDBJ databases">
        <title>Soil Listeria distribution.</title>
        <authorList>
            <person name="Liao J."/>
            <person name="Wiedmann M."/>
        </authorList>
    </citation>
    <scope>NUCLEOTIDE SEQUENCE [LARGE SCALE GENOMIC DNA]</scope>
    <source>
        <strain evidence="1 2">FSL L7-1614</strain>
    </source>
</reference>
<evidence type="ECO:0000313" key="2">
    <source>
        <dbReference type="Proteomes" id="UP000569903"/>
    </source>
</evidence>
<dbReference type="Proteomes" id="UP000569903">
    <property type="component" value="Unassembled WGS sequence"/>
</dbReference>
<accession>A0A841YV24</accession>
<gene>
    <name evidence="1" type="ORF">HB850_03575</name>
</gene>
<dbReference type="RefSeq" id="WP_156110573.1">
    <property type="nucleotide sequence ID" value="NZ_BJEY01000026.1"/>
</dbReference>
<organism evidence="1 2">
    <name type="scientific">Listeria newyorkensis</name>
    <dbReference type="NCBI Taxonomy" id="1497681"/>
    <lineage>
        <taxon>Bacteria</taxon>
        <taxon>Bacillati</taxon>
        <taxon>Bacillota</taxon>
        <taxon>Bacilli</taxon>
        <taxon>Bacillales</taxon>
        <taxon>Listeriaceae</taxon>
        <taxon>Listeria</taxon>
    </lineage>
</organism>